<sequence length="812" mass="93733">MRWILLYFWIGLSCPQLGNAQQVELQFKLVDKVTKKSISDAHIFINNSSIGTTSDIDGYCKFSVSILETQVLIITHVSYKTLNIVPKNYKHLSKGATIEMQGKNVDLDEILLTSKKDKKWKKKFRKFRKTLLGDGKAASNCKILNPEVLQFEEKNGNLWVTAVDLLHIENNYLGYTIHFWLEELSIETNGSTYYKGNGKYIDKAQANDTQYIERRKLLYKHSLPNFFRSLIKSPNKSALKKLGYELSFEKYDNGQFNTILIPTEPSTLVLPDSIPGWNRLYFSEFLTIKHLELDVASNNEVQVSVSPAEQQKFGTNKTQSLGRDAQKEVSRLYKIEPYLLFDKRGNIINKSAVKEYGYWAKQRLALTLPIDYKAFSDYSVKESAFKLIDTLLIFQNLVGIDLKKRSEALNVLQKNWSQSYIAPLLDVLMLSQDLWLQKSVRALLDEHVPSIESNFYNGIQLLWKDEPSYGSYYADFKAYLYGALDPAFYQYFYKRGDQSKIRLDEIIWGGVRQDGIPPLKLPTMMSASQSTYLSDTDEVFGLVINGEALAYPKRILAWHEFLVDDIGEQSIAVVYCTLCGTVIIYDTEFNGVKHNLGTSGFLYRSNKLMYDQDTQSLWSTILGQPVLGPLVDQNIELSILPVETTAWREWRERHPNTHVLSINTGHSRNYDEGEAYKDYFSDDKLMFPVPRLDTRLSNKARVFIPRPKNFATHPLAISVKYLKRKRIHQDKIDEQRLLIIADRNGSSRAYAIDDQQFKSYKNGVLLDNNDNRWDVKEDALIGPKRQQLLRIPGHEAFWFAWINVFPETRIIY</sequence>
<evidence type="ECO:0000313" key="2">
    <source>
        <dbReference type="Proteomes" id="UP001268651"/>
    </source>
</evidence>
<dbReference type="EMBL" id="JAWHTF010000002">
    <property type="protein sequence ID" value="MDU8885845.1"/>
    <property type="molecule type" value="Genomic_DNA"/>
</dbReference>
<reference evidence="1 2" key="1">
    <citation type="submission" date="2023-10" db="EMBL/GenBank/DDBJ databases">
        <title>Marimonas sp. nov. isolated from tidal mud flat.</title>
        <authorList>
            <person name="Jaincy N.J."/>
            <person name="Srinivasan S."/>
            <person name="Lee S.-S."/>
        </authorList>
    </citation>
    <scope>NUCLEOTIDE SEQUENCE [LARGE SCALE GENOMIC DNA]</scope>
    <source>
        <strain evidence="1 2">MJ-SS3</strain>
    </source>
</reference>
<dbReference type="Pfam" id="PF11376">
    <property type="entry name" value="DUF3179"/>
    <property type="match status" value="1"/>
</dbReference>
<dbReference type="InterPro" id="IPR021516">
    <property type="entry name" value="DUF3179"/>
</dbReference>
<dbReference type="RefSeq" id="WP_316661767.1">
    <property type="nucleotide sequence ID" value="NZ_JAWHTF010000002.1"/>
</dbReference>
<name>A0ABU3U609_9FLAO</name>
<gene>
    <name evidence="1" type="ORF">RXV94_06705</name>
</gene>
<dbReference type="InterPro" id="IPR008969">
    <property type="entry name" value="CarboxyPept-like_regulatory"/>
</dbReference>
<protein>
    <submittedName>
        <fullName evidence="1">DUF3179 domain-containing (Seleno)protein</fullName>
    </submittedName>
</protein>
<accession>A0ABU3U609</accession>
<organism evidence="1 2">
    <name type="scientific">Gilvirhabdus luticola</name>
    <dbReference type="NCBI Taxonomy" id="3079858"/>
    <lineage>
        <taxon>Bacteria</taxon>
        <taxon>Pseudomonadati</taxon>
        <taxon>Bacteroidota</taxon>
        <taxon>Flavobacteriia</taxon>
        <taxon>Flavobacteriales</taxon>
        <taxon>Flavobacteriaceae</taxon>
        <taxon>Gilvirhabdus</taxon>
    </lineage>
</organism>
<dbReference type="SUPFAM" id="SSF49464">
    <property type="entry name" value="Carboxypeptidase regulatory domain-like"/>
    <property type="match status" value="1"/>
</dbReference>
<evidence type="ECO:0000313" key="1">
    <source>
        <dbReference type="EMBL" id="MDU8885845.1"/>
    </source>
</evidence>
<proteinExistence type="predicted"/>
<keyword evidence="2" id="KW-1185">Reference proteome</keyword>
<comment type="caution">
    <text evidence="1">The sequence shown here is derived from an EMBL/GenBank/DDBJ whole genome shotgun (WGS) entry which is preliminary data.</text>
</comment>
<dbReference type="Proteomes" id="UP001268651">
    <property type="component" value="Unassembled WGS sequence"/>
</dbReference>